<dbReference type="InterPro" id="IPR011701">
    <property type="entry name" value="MFS"/>
</dbReference>
<sequence length="403" mass="43475">MNKDMTNSLSSPRSTSITLLVLAILLTSATLRAPITGVGSLISEIQADYGLSHTISGMLTTLPLIAFSVFALVAPKLSRKFGMEWTLIYCMIALTTGIVIRYLPNVTALFIGTALIGSAIAVCNVLVPGLIKRDFPLRIGLMTSLYTSSMNMWAAISSGISIPLSNTAIGWRGSLSCWVILTVITTLVWLPQLRRKPAKISSNGAAQKRKSGSVWRSSVAWQITIFMGLQSIMFYVGITWLPEILHEKGMSPEKAGWMLSLMQIMSMIGSFIMPLIATRTQSQKILAASSSALFLIGFSGIWLGLPSLAPLFIMSIGLGCGTTFSLVILFFALRSRSAEQAAEMSGMAQSIGYLLASVGPTMFGFLHDKSGNWNTPLATMVCLTLFTIAFGYAAGRKGYIHPE</sequence>
<keyword evidence="5 6" id="KW-0472">Membrane</keyword>
<keyword evidence="2" id="KW-0813">Transport</keyword>
<feature type="transmembrane region" description="Helical" evidence="6">
    <location>
        <begin position="377"/>
        <end position="395"/>
    </location>
</feature>
<dbReference type="EMBL" id="BMFT01000002">
    <property type="protein sequence ID" value="GGH33204.1"/>
    <property type="molecule type" value="Genomic_DNA"/>
</dbReference>
<dbReference type="PANTHER" id="PTHR23523:SF2">
    <property type="entry name" value="2-NITROIMIDAZOLE TRANSPORTER"/>
    <property type="match status" value="1"/>
</dbReference>
<feature type="transmembrane region" description="Helical" evidence="6">
    <location>
        <begin position="311"/>
        <end position="333"/>
    </location>
</feature>
<evidence type="ECO:0000256" key="2">
    <source>
        <dbReference type="ARBA" id="ARBA00022448"/>
    </source>
</evidence>
<dbReference type="PANTHER" id="PTHR23523">
    <property type="match status" value="1"/>
</dbReference>
<dbReference type="CDD" id="cd17339">
    <property type="entry name" value="MFS_NIMT_CynX_like"/>
    <property type="match status" value="1"/>
</dbReference>
<protein>
    <submittedName>
        <fullName evidence="8">MFS transporter</fullName>
    </submittedName>
</protein>
<proteinExistence type="predicted"/>
<dbReference type="SUPFAM" id="SSF103473">
    <property type="entry name" value="MFS general substrate transporter"/>
    <property type="match status" value="1"/>
</dbReference>
<evidence type="ECO:0000256" key="6">
    <source>
        <dbReference type="SAM" id="Phobius"/>
    </source>
</evidence>
<comment type="subcellular location">
    <subcellularLocation>
        <location evidence="1">Cell membrane</location>
        <topology evidence="1">Multi-pass membrane protein</topology>
    </subcellularLocation>
</comment>
<feature type="transmembrane region" description="Helical" evidence="6">
    <location>
        <begin position="109"/>
        <end position="131"/>
    </location>
</feature>
<dbReference type="InterPro" id="IPR036259">
    <property type="entry name" value="MFS_trans_sf"/>
</dbReference>
<feature type="transmembrane region" description="Helical" evidence="6">
    <location>
        <begin position="345"/>
        <end position="365"/>
    </location>
</feature>
<keyword evidence="4 6" id="KW-1133">Transmembrane helix</keyword>
<feature type="transmembrane region" description="Helical" evidence="6">
    <location>
        <begin position="219"/>
        <end position="238"/>
    </location>
</feature>
<feature type="transmembrane region" description="Helical" evidence="6">
    <location>
        <begin position="143"/>
        <end position="163"/>
    </location>
</feature>
<organism evidence="8 9">
    <name type="scientific">Paenibacillus segetis</name>
    <dbReference type="NCBI Taxonomy" id="1325360"/>
    <lineage>
        <taxon>Bacteria</taxon>
        <taxon>Bacillati</taxon>
        <taxon>Bacillota</taxon>
        <taxon>Bacilli</taxon>
        <taxon>Bacillales</taxon>
        <taxon>Paenibacillaceae</taxon>
        <taxon>Paenibacillus</taxon>
    </lineage>
</organism>
<feature type="transmembrane region" description="Helical" evidence="6">
    <location>
        <begin position="86"/>
        <end position="103"/>
    </location>
</feature>
<evidence type="ECO:0000259" key="7">
    <source>
        <dbReference type="PROSITE" id="PS50850"/>
    </source>
</evidence>
<dbReference type="Gene3D" id="1.20.1250.20">
    <property type="entry name" value="MFS general substrate transporter like domains"/>
    <property type="match status" value="2"/>
</dbReference>
<feature type="transmembrane region" description="Helical" evidence="6">
    <location>
        <begin position="258"/>
        <end position="278"/>
    </location>
</feature>
<feature type="transmembrane region" description="Helical" evidence="6">
    <location>
        <begin position="56"/>
        <end position="74"/>
    </location>
</feature>
<dbReference type="Pfam" id="PF07690">
    <property type="entry name" value="MFS_1"/>
    <property type="match status" value="1"/>
</dbReference>
<evidence type="ECO:0000256" key="1">
    <source>
        <dbReference type="ARBA" id="ARBA00004651"/>
    </source>
</evidence>
<accession>A0ABQ1YQP3</accession>
<evidence type="ECO:0000313" key="9">
    <source>
        <dbReference type="Proteomes" id="UP000659344"/>
    </source>
</evidence>
<dbReference type="Proteomes" id="UP000659344">
    <property type="component" value="Unassembled WGS sequence"/>
</dbReference>
<comment type="caution">
    <text evidence="8">The sequence shown here is derived from an EMBL/GenBank/DDBJ whole genome shotgun (WGS) entry which is preliminary data.</text>
</comment>
<gene>
    <name evidence="8" type="ORF">GCM10008013_38150</name>
</gene>
<evidence type="ECO:0000313" key="8">
    <source>
        <dbReference type="EMBL" id="GGH33204.1"/>
    </source>
</evidence>
<feature type="transmembrane region" description="Helical" evidence="6">
    <location>
        <begin position="169"/>
        <end position="190"/>
    </location>
</feature>
<reference evidence="9" key="1">
    <citation type="journal article" date="2019" name="Int. J. Syst. Evol. Microbiol.">
        <title>The Global Catalogue of Microorganisms (GCM) 10K type strain sequencing project: providing services to taxonomists for standard genome sequencing and annotation.</title>
        <authorList>
            <consortium name="The Broad Institute Genomics Platform"/>
            <consortium name="The Broad Institute Genome Sequencing Center for Infectious Disease"/>
            <person name="Wu L."/>
            <person name="Ma J."/>
        </authorList>
    </citation>
    <scope>NUCLEOTIDE SEQUENCE [LARGE SCALE GENOMIC DNA]</scope>
    <source>
        <strain evidence="9">CGMCC 1.12769</strain>
    </source>
</reference>
<feature type="domain" description="Major facilitator superfamily (MFS) profile" evidence="7">
    <location>
        <begin position="16"/>
        <end position="399"/>
    </location>
</feature>
<feature type="transmembrane region" description="Helical" evidence="6">
    <location>
        <begin position="285"/>
        <end position="305"/>
    </location>
</feature>
<dbReference type="InterPro" id="IPR052524">
    <property type="entry name" value="MFS_Cyanate_Porter"/>
</dbReference>
<dbReference type="RefSeq" id="WP_188541425.1">
    <property type="nucleotide sequence ID" value="NZ_BMFT01000002.1"/>
</dbReference>
<evidence type="ECO:0000256" key="3">
    <source>
        <dbReference type="ARBA" id="ARBA00022692"/>
    </source>
</evidence>
<keyword evidence="9" id="KW-1185">Reference proteome</keyword>
<evidence type="ECO:0000256" key="5">
    <source>
        <dbReference type="ARBA" id="ARBA00023136"/>
    </source>
</evidence>
<keyword evidence="3 6" id="KW-0812">Transmembrane</keyword>
<evidence type="ECO:0000256" key="4">
    <source>
        <dbReference type="ARBA" id="ARBA00022989"/>
    </source>
</evidence>
<dbReference type="PROSITE" id="PS50850">
    <property type="entry name" value="MFS"/>
    <property type="match status" value="1"/>
</dbReference>
<dbReference type="InterPro" id="IPR020846">
    <property type="entry name" value="MFS_dom"/>
</dbReference>
<name>A0ABQ1YQP3_9BACL</name>